<dbReference type="eggNOG" id="ENOG5033B95">
    <property type="taxonomic scope" value="Bacteria"/>
</dbReference>
<sequence>MIIDNIAGLQFLIHEDIFFVKNDLGNLNRVAPSDSGDAEQRPVLLVEAPVSSAPVVVVPPSTQETAAAPVVKFEYAGKNNKRFLVICCYPGAELMDDKHYAALISTLQRKELTLDDVAIINIAKNDDTTAGALQQYFKPERLLILGARGLLAGWNQCALNQLGDMSGIKALYTYSFAEMMGDRDKTKAFWEQMKLL</sequence>
<organism evidence="1 2">
    <name type="scientific">Mucilaginibacter paludis DSM 18603</name>
    <dbReference type="NCBI Taxonomy" id="714943"/>
    <lineage>
        <taxon>Bacteria</taxon>
        <taxon>Pseudomonadati</taxon>
        <taxon>Bacteroidota</taxon>
        <taxon>Sphingobacteriia</taxon>
        <taxon>Sphingobacteriales</taxon>
        <taxon>Sphingobacteriaceae</taxon>
        <taxon>Mucilaginibacter</taxon>
    </lineage>
</organism>
<dbReference type="Proteomes" id="UP000002774">
    <property type="component" value="Chromosome"/>
</dbReference>
<dbReference type="RefSeq" id="WP_008505624.1">
    <property type="nucleotide sequence ID" value="NZ_CM001403.1"/>
</dbReference>
<accession>H1Y4B2</accession>
<dbReference type="EMBL" id="CM001403">
    <property type="protein sequence ID" value="EHQ25746.1"/>
    <property type="molecule type" value="Genomic_DNA"/>
</dbReference>
<gene>
    <name evidence="1" type="ORF">Mucpa_1588</name>
</gene>
<evidence type="ECO:0000313" key="1">
    <source>
        <dbReference type="EMBL" id="EHQ25746.1"/>
    </source>
</evidence>
<dbReference type="HOGENOM" id="CLU_1460394_0_0_10"/>
<keyword evidence="2" id="KW-1185">Reference proteome</keyword>
<dbReference type="STRING" id="714943.Mucpa_1588"/>
<dbReference type="OrthoDB" id="797407at2"/>
<dbReference type="AlphaFoldDB" id="H1Y4B2"/>
<name>H1Y4B2_9SPHI</name>
<proteinExistence type="predicted"/>
<protein>
    <submittedName>
        <fullName evidence="1">Uncharacterized protein</fullName>
    </submittedName>
</protein>
<reference evidence="1" key="1">
    <citation type="submission" date="2011-09" db="EMBL/GenBank/DDBJ databases">
        <title>The permanent draft genome of Mucilaginibacter paludis DSM 18603.</title>
        <authorList>
            <consortium name="US DOE Joint Genome Institute (JGI-PGF)"/>
            <person name="Lucas S."/>
            <person name="Han J."/>
            <person name="Lapidus A."/>
            <person name="Bruce D."/>
            <person name="Goodwin L."/>
            <person name="Pitluck S."/>
            <person name="Peters L."/>
            <person name="Kyrpides N."/>
            <person name="Mavromatis K."/>
            <person name="Ivanova N."/>
            <person name="Mikhailova N."/>
            <person name="Held B."/>
            <person name="Detter J.C."/>
            <person name="Tapia R."/>
            <person name="Han C."/>
            <person name="Land M."/>
            <person name="Hauser L."/>
            <person name="Markowitz V."/>
            <person name="Cheng J.-F."/>
            <person name="Hugenholtz P."/>
            <person name="Woyke T."/>
            <person name="Wu D."/>
            <person name="Tindall B."/>
            <person name="Brambilla E."/>
            <person name="Klenk H.-P."/>
            <person name="Eisen J.A."/>
        </authorList>
    </citation>
    <scope>NUCLEOTIDE SEQUENCE [LARGE SCALE GENOMIC DNA]</scope>
    <source>
        <strain evidence="1">DSM 18603</strain>
    </source>
</reference>
<evidence type="ECO:0000313" key="2">
    <source>
        <dbReference type="Proteomes" id="UP000002774"/>
    </source>
</evidence>